<sequence length="397" mass="44586">MTAPERVSQSEAMEILLRGVSNIHHAEDLATKQAHFLKTGTPLRIKAGFDPTAPDLHLGHFVLLKKLREFQDLGHQVLFLIGDFTAMIGDPTGRSELRKPLTREQILENSKTYTNQVFRVLDPARTEVLYNSSWMSEIGVEGMIRLAAKETVARFLERDDFSQRMTKGLPIFLHELLYPLIQGYDSVAMRADVELGGTDQLFNLLVGRDLMRNHEMSPQVVMTMPLLVGLDGERKMSKSLKNAIGLLDGPDEMFGKVMSIPDALMADWLTLLTDLPLSLLSGHPRDAKMALASAIVGRFHGRETADLSRENFIRTFSRRETPLEMPEFFLEEPFPLKLSTIMVKVGAAPSESKAKQLIQQKSVDIDGTTVVDPFHVMQSAGFQMRVGKRFHCRVLKS</sequence>
<proteinExistence type="inferred from homology"/>
<dbReference type="NCBIfam" id="TIGR00234">
    <property type="entry name" value="tyrS"/>
    <property type="match status" value="1"/>
</dbReference>
<evidence type="ECO:0000256" key="5">
    <source>
        <dbReference type="ARBA" id="ARBA00022840"/>
    </source>
</evidence>
<keyword evidence="4 10" id="KW-0547">Nucleotide-binding</keyword>
<dbReference type="HAMAP" id="MF_02007">
    <property type="entry name" value="Tyr_tRNA_synth_type2"/>
    <property type="match status" value="1"/>
</dbReference>
<gene>
    <name evidence="10" type="primary">tyrS</name>
    <name evidence="12" type="ordered locus">LFE_1047</name>
</gene>
<evidence type="ECO:0000256" key="11">
    <source>
        <dbReference type="PROSITE-ProRule" id="PRU00182"/>
    </source>
</evidence>
<dbReference type="Proteomes" id="UP000007382">
    <property type="component" value="Chromosome"/>
</dbReference>
<keyword evidence="6 11" id="KW-0694">RNA-binding</keyword>
<keyword evidence="2 10" id="KW-0963">Cytoplasm</keyword>
<evidence type="ECO:0000256" key="7">
    <source>
        <dbReference type="ARBA" id="ARBA00022917"/>
    </source>
</evidence>
<dbReference type="HOGENOM" id="CLU_024003_5_0_0"/>
<dbReference type="GO" id="GO:0003723">
    <property type="term" value="F:RNA binding"/>
    <property type="evidence" value="ECO:0007669"/>
    <property type="project" value="UniProtKB-KW"/>
</dbReference>
<reference evidence="12 13" key="1">
    <citation type="journal article" date="2012" name="J. Bacteriol.">
        <title>Complete Genome Sequence of Leptospirillum ferrooxidans Strain C2-3, Isolated from a Fresh Volcanic Ash Deposit on the Island of Miyake, Japan.</title>
        <authorList>
            <person name="Fujimura R."/>
            <person name="Sato Y."/>
            <person name="Nishizawa T."/>
            <person name="Oshima K."/>
            <person name="Kim S.-W."/>
            <person name="Hattori M."/>
            <person name="Kamijo T."/>
            <person name="Ohta H."/>
        </authorList>
    </citation>
    <scope>NUCLEOTIDE SEQUENCE [LARGE SCALE GENOMIC DNA]</scope>
    <source>
        <strain evidence="12 13">C2-3</strain>
    </source>
</reference>
<dbReference type="PROSITE" id="PS00178">
    <property type="entry name" value="AA_TRNA_LIGASE_I"/>
    <property type="match status" value="1"/>
</dbReference>
<dbReference type="SUPFAM" id="SSF52374">
    <property type="entry name" value="Nucleotidylyl transferase"/>
    <property type="match status" value="1"/>
</dbReference>
<dbReference type="RefSeq" id="WP_014449240.1">
    <property type="nucleotide sequence ID" value="NC_017094.1"/>
</dbReference>
<dbReference type="InterPro" id="IPR001412">
    <property type="entry name" value="aa-tRNA-synth_I_CS"/>
</dbReference>
<dbReference type="Gene3D" id="1.10.240.10">
    <property type="entry name" value="Tyrosyl-Transfer RNA Synthetase"/>
    <property type="match status" value="1"/>
</dbReference>
<evidence type="ECO:0000256" key="10">
    <source>
        <dbReference type="HAMAP-Rule" id="MF_02007"/>
    </source>
</evidence>
<evidence type="ECO:0000256" key="3">
    <source>
        <dbReference type="ARBA" id="ARBA00022598"/>
    </source>
</evidence>
<dbReference type="CDD" id="cd00805">
    <property type="entry name" value="TyrRS_core"/>
    <property type="match status" value="1"/>
</dbReference>
<keyword evidence="5 10" id="KW-0067">ATP-binding</keyword>
<dbReference type="PATRIC" id="fig|1162668.3.peg.1218"/>
<comment type="similarity">
    <text evidence="10">Belongs to the class-I aminoacyl-tRNA synthetase family. TyrS type 2 subfamily.</text>
</comment>
<feature type="binding site" evidence="10">
    <location>
        <position position="238"/>
    </location>
    <ligand>
        <name>ATP</name>
        <dbReference type="ChEBI" id="CHEBI:30616"/>
    </ligand>
</feature>
<keyword evidence="8 10" id="KW-0030">Aminoacyl-tRNA synthetase</keyword>
<organism evidence="12 13">
    <name type="scientific">Leptospirillum ferrooxidans (strain C2-3)</name>
    <dbReference type="NCBI Taxonomy" id="1162668"/>
    <lineage>
        <taxon>Bacteria</taxon>
        <taxon>Pseudomonadati</taxon>
        <taxon>Nitrospirota</taxon>
        <taxon>Nitrospiria</taxon>
        <taxon>Nitrospirales</taxon>
        <taxon>Nitrospiraceae</taxon>
        <taxon>Leptospirillum</taxon>
    </lineage>
</organism>
<dbReference type="SUPFAM" id="SSF55174">
    <property type="entry name" value="Alpha-L RNA-binding motif"/>
    <property type="match status" value="1"/>
</dbReference>
<name>I0INA1_LEPFC</name>
<dbReference type="InterPro" id="IPR002307">
    <property type="entry name" value="Tyr-tRNA-ligase"/>
</dbReference>
<evidence type="ECO:0000256" key="8">
    <source>
        <dbReference type="ARBA" id="ARBA00023146"/>
    </source>
</evidence>
<dbReference type="FunFam" id="3.40.50.620:FF:000061">
    <property type="entry name" value="Tyrosine--tRNA ligase"/>
    <property type="match status" value="1"/>
</dbReference>
<dbReference type="InterPro" id="IPR036986">
    <property type="entry name" value="S4_RNA-bd_sf"/>
</dbReference>
<protein>
    <recommendedName>
        <fullName evidence="10">Tyrosine--tRNA ligase</fullName>
        <ecNumber evidence="10">6.1.1.1</ecNumber>
    </recommendedName>
    <alternativeName>
        <fullName evidence="10">Tyrosyl-tRNA synthetase</fullName>
        <shortName evidence="10">TyrRS</shortName>
    </alternativeName>
</protein>
<dbReference type="CDD" id="cd00165">
    <property type="entry name" value="S4"/>
    <property type="match status" value="1"/>
</dbReference>
<dbReference type="GO" id="GO:0004831">
    <property type="term" value="F:tyrosine-tRNA ligase activity"/>
    <property type="evidence" value="ECO:0007669"/>
    <property type="project" value="UniProtKB-UniRule"/>
</dbReference>
<evidence type="ECO:0000256" key="1">
    <source>
        <dbReference type="ARBA" id="ARBA00011738"/>
    </source>
</evidence>
<dbReference type="InterPro" id="IPR014729">
    <property type="entry name" value="Rossmann-like_a/b/a_fold"/>
</dbReference>
<evidence type="ECO:0000256" key="6">
    <source>
        <dbReference type="ARBA" id="ARBA00022884"/>
    </source>
</evidence>
<dbReference type="Gene3D" id="3.40.50.620">
    <property type="entry name" value="HUPs"/>
    <property type="match status" value="1"/>
</dbReference>
<evidence type="ECO:0000256" key="9">
    <source>
        <dbReference type="ARBA" id="ARBA00048248"/>
    </source>
</evidence>
<dbReference type="Pfam" id="PF00579">
    <property type="entry name" value="tRNA-synt_1b"/>
    <property type="match status" value="1"/>
</dbReference>
<accession>I0INA1</accession>
<dbReference type="InterPro" id="IPR002305">
    <property type="entry name" value="aa-tRNA-synth_Ic"/>
</dbReference>
<keyword evidence="13" id="KW-1185">Reference proteome</keyword>
<comment type="catalytic activity">
    <reaction evidence="9 10">
        <text>tRNA(Tyr) + L-tyrosine + ATP = L-tyrosyl-tRNA(Tyr) + AMP + diphosphate + H(+)</text>
        <dbReference type="Rhea" id="RHEA:10220"/>
        <dbReference type="Rhea" id="RHEA-COMP:9706"/>
        <dbReference type="Rhea" id="RHEA-COMP:9707"/>
        <dbReference type="ChEBI" id="CHEBI:15378"/>
        <dbReference type="ChEBI" id="CHEBI:30616"/>
        <dbReference type="ChEBI" id="CHEBI:33019"/>
        <dbReference type="ChEBI" id="CHEBI:58315"/>
        <dbReference type="ChEBI" id="CHEBI:78442"/>
        <dbReference type="ChEBI" id="CHEBI:78536"/>
        <dbReference type="ChEBI" id="CHEBI:456215"/>
        <dbReference type="EC" id="6.1.1.1"/>
    </reaction>
</comment>
<reference evidence="13" key="2">
    <citation type="submission" date="2012-03" db="EMBL/GenBank/DDBJ databases">
        <title>The complete genome sequence of the pioneer microbe on fresh volcanic deposit, Leptospirillum ferrooxidans strain C2-3.</title>
        <authorList>
            <person name="Fujimura R."/>
            <person name="Sato Y."/>
            <person name="Nishizawa T."/>
            <person name="Nanba K."/>
            <person name="Oshima K."/>
            <person name="Hattori M."/>
            <person name="Kamijo T."/>
            <person name="Ohta H."/>
        </authorList>
    </citation>
    <scope>NUCLEOTIDE SEQUENCE [LARGE SCALE GENOMIC DNA]</scope>
    <source>
        <strain evidence="13">C2-3</strain>
    </source>
</reference>
<feature type="short sequence motif" description="'HIGH' region" evidence="10">
    <location>
        <begin position="51"/>
        <end position="60"/>
    </location>
</feature>
<dbReference type="KEGG" id="lfc:LFE_1047"/>
<dbReference type="STRING" id="1162668.LFE_1047"/>
<dbReference type="GO" id="GO:0006437">
    <property type="term" value="P:tyrosyl-tRNA aminoacylation"/>
    <property type="evidence" value="ECO:0007669"/>
    <property type="project" value="UniProtKB-UniRule"/>
</dbReference>
<evidence type="ECO:0000256" key="4">
    <source>
        <dbReference type="ARBA" id="ARBA00022741"/>
    </source>
</evidence>
<dbReference type="GO" id="GO:0005829">
    <property type="term" value="C:cytosol"/>
    <property type="evidence" value="ECO:0007669"/>
    <property type="project" value="TreeGrafter"/>
</dbReference>
<dbReference type="Gene3D" id="3.10.290.10">
    <property type="entry name" value="RNA-binding S4 domain"/>
    <property type="match status" value="1"/>
</dbReference>
<dbReference type="InterPro" id="IPR024088">
    <property type="entry name" value="Tyr-tRNA-ligase_bac-type"/>
</dbReference>
<comment type="subunit">
    <text evidence="1 10">Homodimer.</text>
</comment>
<dbReference type="InterPro" id="IPR024108">
    <property type="entry name" value="Tyr-tRNA-ligase_bac_2"/>
</dbReference>
<evidence type="ECO:0000313" key="13">
    <source>
        <dbReference type="Proteomes" id="UP000007382"/>
    </source>
</evidence>
<dbReference type="PROSITE" id="PS50889">
    <property type="entry name" value="S4"/>
    <property type="match status" value="1"/>
</dbReference>
<dbReference type="EMBL" id="AP012342">
    <property type="protein sequence ID" value="BAM06750.1"/>
    <property type="molecule type" value="Genomic_DNA"/>
</dbReference>
<dbReference type="GO" id="GO:0005524">
    <property type="term" value="F:ATP binding"/>
    <property type="evidence" value="ECO:0007669"/>
    <property type="project" value="UniProtKB-UniRule"/>
</dbReference>
<dbReference type="PANTHER" id="PTHR11766">
    <property type="entry name" value="TYROSYL-TRNA SYNTHETASE"/>
    <property type="match status" value="1"/>
</dbReference>
<dbReference type="AlphaFoldDB" id="I0INA1"/>
<evidence type="ECO:0000313" key="12">
    <source>
        <dbReference type="EMBL" id="BAM06750.1"/>
    </source>
</evidence>
<keyword evidence="7 10" id="KW-0648">Protein biosynthesis</keyword>
<dbReference type="eggNOG" id="COG0162">
    <property type="taxonomic scope" value="Bacteria"/>
</dbReference>
<comment type="subcellular location">
    <subcellularLocation>
        <location evidence="10">Cytoplasm</location>
    </subcellularLocation>
</comment>
<dbReference type="EC" id="6.1.1.1" evidence="10"/>
<keyword evidence="3 10" id="KW-0436">Ligase</keyword>
<comment type="function">
    <text evidence="10">Catalyzes the attachment of tyrosine to tRNA(Tyr) in a two-step reaction: tyrosine is first activated by ATP to form Tyr-AMP and then transferred to the acceptor end of tRNA(Tyr).</text>
</comment>
<feature type="short sequence motif" description="'KMSKS' region" evidence="10">
    <location>
        <begin position="235"/>
        <end position="239"/>
    </location>
</feature>
<dbReference type="PANTHER" id="PTHR11766:SF1">
    <property type="entry name" value="TYROSINE--TRNA LIGASE"/>
    <property type="match status" value="1"/>
</dbReference>
<evidence type="ECO:0000256" key="2">
    <source>
        <dbReference type="ARBA" id="ARBA00022490"/>
    </source>
</evidence>
<dbReference type="PRINTS" id="PR01040">
    <property type="entry name" value="TRNASYNTHTYR"/>
</dbReference>